<gene>
    <name evidence="1" type="ORF">SAMN00790413_06395</name>
</gene>
<dbReference type="Proteomes" id="UP000192582">
    <property type="component" value="Unassembled WGS sequence"/>
</dbReference>
<protein>
    <submittedName>
        <fullName evidence="1">Uncharacterized protein</fullName>
    </submittedName>
</protein>
<reference evidence="1 2" key="1">
    <citation type="submission" date="2017-04" db="EMBL/GenBank/DDBJ databases">
        <authorList>
            <person name="Afonso C.L."/>
            <person name="Miller P.J."/>
            <person name="Scott M.A."/>
            <person name="Spackman E."/>
            <person name="Goraichik I."/>
            <person name="Dimitrov K.M."/>
            <person name="Suarez D.L."/>
            <person name="Swayne D.E."/>
        </authorList>
    </citation>
    <scope>NUCLEOTIDE SEQUENCE [LARGE SCALE GENOMIC DNA]</scope>
    <source>
        <strain evidence="1 2">KR-140</strain>
    </source>
</reference>
<evidence type="ECO:0000313" key="2">
    <source>
        <dbReference type="Proteomes" id="UP000192582"/>
    </source>
</evidence>
<dbReference type="AlphaFoldDB" id="A0A1W1VVP9"/>
<keyword evidence="2" id="KW-1185">Reference proteome</keyword>
<proteinExistence type="predicted"/>
<sequence>MLWNDLLGVFGGILTGAAPGLGDVVRSVGYGSNPSNESTESLRQVT</sequence>
<accession>A0A1W1VVP9</accession>
<name>A0A1W1VVP9_9DEIO</name>
<organism evidence="1 2">
    <name type="scientific">Deinococcus hopiensis KR-140</name>
    <dbReference type="NCBI Taxonomy" id="695939"/>
    <lineage>
        <taxon>Bacteria</taxon>
        <taxon>Thermotogati</taxon>
        <taxon>Deinococcota</taxon>
        <taxon>Deinococci</taxon>
        <taxon>Deinococcales</taxon>
        <taxon>Deinococcaceae</taxon>
        <taxon>Deinococcus</taxon>
    </lineage>
</organism>
<dbReference type="EMBL" id="FWWU01000010">
    <property type="protein sequence ID" value="SMB97181.1"/>
    <property type="molecule type" value="Genomic_DNA"/>
</dbReference>
<feature type="non-terminal residue" evidence="1">
    <location>
        <position position="46"/>
    </location>
</feature>
<evidence type="ECO:0000313" key="1">
    <source>
        <dbReference type="EMBL" id="SMB97181.1"/>
    </source>
</evidence>